<feature type="chain" id="PRO_5045761710" evidence="1">
    <location>
        <begin position="24"/>
        <end position="311"/>
    </location>
</feature>
<dbReference type="Proteomes" id="UP000664480">
    <property type="component" value="Unassembled WGS sequence"/>
</dbReference>
<feature type="signal peptide" evidence="1">
    <location>
        <begin position="1"/>
        <end position="23"/>
    </location>
</feature>
<reference evidence="3 4" key="1">
    <citation type="submission" date="2021-03" db="EMBL/GenBank/DDBJ databases">
        <title>novel species isolated from a fishpond in China.</title>
        <authorList>
            <person name="Lu H."/>
            <person name="Cai Z."/>
        </authorList>
    </citation>
    <scope>NUCLEOTIDE SEQUENCE [LARGE SCALE GENOMIC DNA]</scope>
    <source>
        <strain evidence="3 4">YJ13C</strain>
    </source>
</reference>
<name>A0ABS3CG46_9BACT</name>
<sequence>MKRIFKTLLFSILLISISNFSQAQFINKIKKAASRGAEKAIEKKVEEEANKMMQKQLEKQFEGIFGDDEDSSNPVGIDMNKILKGMGEEVETADQYDFFGYVVMEMTSTNKNGKTEDPTKIKSYLSKSSDYTGMEIVDPKKPEAVMTMVYDIPNQASILLMDNDNSKSSFAYKMDFDEIMESAEENAPDPAEDPDILIEKTGNTKDILGYTCDEYHVKSKDGEGYYWITEEPIGGYSSFWGTNSPFASEKTKQKYADYFENLPKGNFMEMTFTSAEDGSKIDLNIIEVNDSESKSFAMADYPNMMSQMEKQ</sequence>
<gene>
    <name evidence="3" type="ORF">J0A69_11605</name>
</gene>
<organism evidence="3 4">
    <name type="scientific">Algoriphagus pacificus</name>
    <dbReference type="NCBI Taxonomy" id="2811234"/>
    <lineage>
        <taxon>Bacteria</taxon>
        <taxon>Pseudomonadati</taxon>
        <taxon>Bacteroidota</taxon>
        <taxon>Cytophagia</taxon>
        <taxon>Cytophagales</taxon>
        <taxon>Cyclobacteriaceae</taxon>
        <taxon>Algoriphagus</taxon>
    </lineage>
</organism>
<evidence type="ECO:0000256" key="1">
    <source>
        <dbReference type="SAM" id="SignalP"/>
    </source>
</evidence>
<keyword evidence="4" id="KW-1185">Reference proteome</keyword>
<evidence type="ECO:0000259" key="2">
    <source>
        <dbReference type="Pfam" id="PF14371"/>
    </source>
</evidence>
<evidence type="ECO:0000313" key="3">
    <source>
        <dbReference type="EMBL" id="MBN7816081.1"/>
    </source>
</evidence>
<evidence type="ECO:0000313" key="4">
    <source>
        <dbReference type="Proteomes" id="UP000664480"/>
    </source>
</evidence>
<accession>A0ABS3CG46</accession>
<dbReference type="EMBL" id="JAFKCU010000002">
    <property type="protein sequence ID" value="MBN7816081.1"/>
    <property type="molecule type" value="Genomic_DNA"/>
</dbReference>
<comment type="caution">
    <text evidence="3">The sequence shown here is derived from an EMBL/GenBank/DDBJ whole genome shotgun (WGS) entry which is preliminary data.</text>
</comment>
<protein>
    <submittedName>
        <fullName evidence="3">DUF4412 domain-containing protein</fullName>
    </submittedName>
</protein>
<dbReference type="Pfam" id="PF14371">
    <property type="entry name" value="DUF4412"/>
    <property type="match status" value="1"/>
</dbReference>
<proteinExistence type="predicted"/>
<dbReference type="InterPro" id="IPR025524">
    <property type="entry name" value="DUF4412"/>
</dbReference>
<feature type="domain" description="DUF4412" evidence="2">
    <location>
        <begin position="98"/>
        <end position="297"/>
    </location>
</feature>
<keyword evidence="1" id="KW-0732">Signal</keyword>
<dbReference type="RefSeq" id="WP_206586714.1">
    <property type="nucleotide sequence ID" value="NZ_JAFKCU010000002.1"/>
</dbReference>